<evidence type="ECO:0000256" key="4">
    <source>
        <dbReference type="ARBA" id="ARBA00022605"/>
    </source>
</evidence>
<dbReference type="UniPathway" id="UPA00049">
    <property type="reaction ID" value="UER00059"/>
</dbReference>
<comment type="caution">
    <text evidence="7">The sequence shown here is derived from an EMBL/GenBank/DDBJ whole genome shotgun (WGS) entry which is preliminary data.</text>
</comment>
<keyword evidence="4" id="KW-0028">Amino-acid biosynthesis</keyword>
<keyword evidence="8" id="KW-1185">Reference proteome</keyword>
<protein>
    <submittedName>
        <fullName evidence="7">Acetolactate synthase</fullName>
    </submittedName>
</protein>
<keyword evidence="5" id="KW-0100">Branched-chain amino acid biosynthesis</keyword>
<dbReference type="Gene3D" id="3.30.70.1150">
    <property type="entry name" value="ACT-like. Chain A, domain 2"/>
    <property type="match status" value="1"/>
</dbReference>
<comment type="pathway">
    <text evidence="2">Amino-acid biosynthesis; L-valine biosynthesis; L-valine from pyruvate: step 1/4.</text>
</comment>
<evidence type="ECO:0000256" key="2">
    <source>
        <dbReference type="ARBA" id="ARBA00005025"/>
    </source>
</evidence>
<gene>
    <name evidence="7" type="ORF">HANVADRAFT_46705</name>
</gene>
<feature type="domain" description="ACT" evidence="6">
    <location>
        <begin position="71"/>
        <end position="148"/>
    </location>
</feature>
<dbReference type="PROSITE" id="PS51671">
    <property type="entry name" value="ACT"/>
    <property type="match status" value="1"/>
</dbReference>
<dbReference type="PANTHER" id="PTHR31242">
    <property type="entry name" value="ACETOLACTATE SYNTHASE SMALL SUBUNIT, MITOCHONDRIAL"/>
    <property type="match status" value="1"/>
</dbReference>
<dbReference type="InterPro" id="IPR054480">
    <property type="entry name" value="AHAS_small-like_ACT"/>
</dbReference>
<dbReference type="InterPro" id="IPR002912">
    <property type="entry name" value="ACT_dom"/>
</dbReference>
<organism evidence="7 8">
    <name type="scientific">Hanseniaspora valbyensis NRRL Y-1626</name>
    <dbReference type="NCBI Taxonomy" id="766949"/>
    <lineage>
        <taxon>Eukaryota</taxon>
        <taxon>Fungi</taxon>
        <taxon>Dikarya</taxon>
        <taxon>Ascomycota</taxon>
        <taxon>Saccharomycotina</taxon>
        <taxon>Saccharomycetes</taxon>
        <taxon>Saccharomycodales</taxon>
        <taxon>Saccharomycodaceae</taxon>
        <taxon>Hanseniaspora</taxon>
    </lineage>
</organism>
<dbReference type="InterPro" id="IPR045865">
    <property type="entry name" value="ACT-like_dom_sf"/>
</dbReference>
<evidence type="ECO:0000313" key="8">
    <source>
        <dbReference type="Proteomes" id="UP000092321"/>
    </source>
</evidence>
<accession>A0A1B7TJX6</accession>
<comment type="pathway">
    <text evidence="1">Amino-acid biosynthesis; L-isoleucine biosynthesis; L-isoleucine from 2-oxobutanoate: step 1/4.</text>
</comment>
<dbReference type="UniPathway" id="UPA00047">
    <property type="reaction ID" value="UER00055"/>
</dbReference>
<dbReference type="GO" id="GO:0005948">
    <property type="term" value="C:acetolactate synthase complex"/>
    <property type="evidence" value="ECO:0007669"/>
    <property type="project" value="TreeGrafter"/>
</dbReference>
<dbReference type="Proteomes" id="UP000092321">
    <property type="component" value="Unassembled WGS sequence"/>
</dbReference>
<reference evidence="8" key="1">
    <citation type="journal article" date="2016" name="Proc. Natl. Acad. Sci. U.S.A.">
        <title>Comparative genomics of biotechnologically important yeasts.</title>
        <authorList>
            <person name="Riley R."/>
            <person name="Haridas S."/>
            <person name="Wolfe K.H."/>
            <person name="Lopes M.R."/>
            <person name="Hittinger C.T."/>
            <person name="Goeker M."/>
            <person name="Salamov A.A."/>
            <person name="Wisecaver J.H."/>
            <person name="Long T.M."/>
            <person name="Calvey C.H."/>
            <person name="Aerts A.L."/>
            <person name="Barry K.W."/>
            <person name="Choi C."/>
            <person name="Clum A."/>
            <person name="Coughlan A.Y."/>
            <person name="Deshpande S."/>
            <person name="Douglass A.P."/>
            <person name="Hanson S.J."/>
            <person name="Klenk H.-P."/>
            <person name="LaButti K.M."/>
            <person name="Lapidus A."/>
            <person name="Lindquist E.A."/>
            <person name="Lipzen A.M."/>
            <person name="Meier-Kolthoff J.P."/>
            <person name="Ohm R.A."/>
            <person name="Otillar R.P."/>
            <person name="Pangilinan J.L."/>
            <person name="Peng Y."/>
            <person name="Rokas A."/>
            <person name="Rosa C.A."/>
            <person name="Scheuner C."/>
            <person name="Sibirny A.A."/>
            <person name="Slot J.C."/>
            <person name="Stielow J.B."/>
            <person name="Sun H."/>
            <person name="Kurtzman C.P."/>
            <person name="Blackwell M."/>
            <person name="Grigoriev I.V."/>
            <person name="Jeffries T.W."/>
        </authorList>
    </citation>
    <scope>NUCLEOTIDE SEQUENCE [LARGE SCALE GENOMIC DNA]</scope>
    <source>
        <strain evidence="8">NRRL Y-1626</strain>
    </source>
</reference>
<dbReference type="CDD" id="cd04878">
    <property type="entry name" value="ACT_AHAS"/>
    <property type="match status" value="1"/>
</dbReference>
<evidence type="ECO:0000256" key="5">
    <source>
        <dbReference type="ARBA" id="ARBA00023304"/>
    </source>
</evidence>
<comment type="similarity">
    <text evidence="3">Belongs to the acetolactate synthase small subunit family.</text>
</comment>
<dbReference type="FunFam" id="3.30.70.260:FF:000001">
    <property type="entry name" value="Acetolactate synthase, small subunit"/>
    <property type="match status" value="1"/>
</dbReference>
<dbReference type="EMBL" id="LXPE01000001">
    <property type="protein sequence ID" value="OBA29060.1"/>
    <property type="molecule type" value="Genomic_DNA"/>
</dbReference>
<sequence>MLSASLLIKRSKFTNTSTSAILYKQFHKNKKLPPLPTLEAPQWSANSAVSSILYESPPNAKPVNQNKKNHILNCLVTNEPGVLSRISGTLAARGFNIDSLVVCNTEVKELSRMTIVLKGLDGVVEQARRQMEDLVPVYAVLDYTSSDNIQREMLLARISLLGAEYFEDLLQHHNKGTGTEVAESDLIKTQQQKYHPKNLPFSEMTRLKSQHLANIKLLTESFGGKVVDISENNCIVEVSAKPKRITNFLQLLKPYGLLEVTRSGVMALPRTPIKNPEYEEDDDEIKKKINEIVDVSQLPPG</sequence>
<evidence type="ECO:0000256" key="3">
    <source>
        <dbReference type="ARBA" id="ARBA00006341"/>
    </source>
</evidence>
<dbReference type="Pfam" id="PF22629">
    <property type="entry name" value="ACT_AHAS_ss"/>
    <property type="match status" value="1"/>
</dbReference>
<evidence type="ECO:0000313" key="7">
    <source>
        <dbReference type="EMBL" id="OBA29060.1"/>
    </source>
</evidence>
<evidence type="ECO:0000259" key="6">
    <source>
        <dbReference type="PROSITE" id="PS51671"/>
    </source>
</evidence>
<evidence type="ECO:0000256" key="1">
    <source>
        <dbReference type="ARBA" id="ARBA00004974"/>
    </source>
</evidence>
<dbReference type="GO" id="GO:0042645">
    <property type="term" value="C:mitochondrial nucleoid"/>
    <property type="evidence" value="ECO:0007669"/>
    <property type="project" value="TreeGrafter"/>
</dbReference>
<name>A0A1B7TJX6_9ASCO</name>
<dbReference type="NCBIfam" id="TIGR00119">
    <property type="entry name" value="acolac_sm"/>
    <property type="match status" value="1"/>
</dbReference>
<dbReference type="Pfam" id="PF10369">
    <property type="entry name" value="ALS_ss_C"/>
    <property type="match status" value="1"/>
</dbReference>
<dbReference type="InterPro" id="IPR019455">
    <property type="entry name" value="Acetolactate_synth_ssu_C"/>
</dbReference>
<dbReference type="InterPro" id="IPR027271">
    <property type="entry name" value="Acetolactate_synth/TF_NikR_C"/>
</dbReference>
<dbReference type="InterPro" id="IPR053050">
    <property type="entry name" value="ALS_regulatory_subunit"/>
</dbReference>
<dbReference type="SUPFAM" id="SSF55021">
    <property type="entry name" value="ACT-like"/>
    <property type="match status" value="2"/>
</dbReference>
<dbReference type="InterPro" id="IPR039557">
    <property type="entry name" value="AHAS_ACT"/>
</dbReference>
<dbReference type="AlphaFoldDB" id="A0A1B7TJX6"/>
<dbReference type="Gene3D" id="3.30.70.260">
    <property type="match status" value="1"/>
</dbReference>
<dbReference type="OrthoDB" id="2013116at2759"/>
<dbReference type="GO" id="GO:1990610">
    <property type="term" value="F:acetolactate synthase regulator activity"/>
    <property type="evidence" value="ECO:0007669"/>
    <property type="project" value="InterPro"/>
</dbReference>
<dbReference type="PANTHER" id="PTHR31242:SF2">
    <property type="entry name" value="ACETOLACTATE SYNTHASE SMALL SUBUNIT, MITOCHONDRIAL"/>
    <property type="match status" value="1"/>
</dbReference>
<dbReference type="InterPro" id="IPR004789">
    <property type="entry name" value="Acetalactate_synth_ssu"/>
</dbReference>
<dbReference type="GO" id="GO:0009099">
    <property type="term" value="P:L-valine biosynthetic process"/>
    <property type="evidence" value="ECO:0007669"/>
    <property type="project" value="UniProtKB-UniPathway"/>
</dbReference>
<dbReference type="GO" id="GO:0009097">
    <property type="term" value="P:isoleucine biosynthetic process"/>
    <property type="evidence" value="ECO:0007669"/>
    <property type="project" value="UniProtKB-UniPathway"/>
</dbReference>
<proteinExistence type="inferred from homology"/>